<sequence length="210" mass="23554">MVCAAFQSSYILDPQKQKERFSYFKNDSLILEASVTTHKTDIYGLKEKEYGFWKQQKLLQIEQKDVLSDEMDSLLANRGKEPVVDFDSLEIAMDTLQLTDEDSDAWDNTKRFHYNVDFVKYMLLVGNDVLLAQAAARDSAQAKQNREQSAANDSTKSGGGFMKGLFGGKKDKKEKDKGKRRSENEGGGEANEAAAVPEETPTTDTEEEEG</sequence>
<evidence type="ECO:0008006" key="4">
    <source>
        <dbReference type="Google" id="ProtNLM"/>
    </source>
</evidence>
<comment type="caution">
    <text evidence="2">The sequence shown here is derived from an EMBL/GenBank/DDBJ whole genome shotgun (WGS) entry which is preliminary data.</text>
</comment>
<accession>A0ABQ1LXX2</accession>
<evidence type="ECO:0000256" key="1">
    <source>
        <dbReference type="SAM" id="MobiDB-lite"/>
    </source>
</evidence>
<evidence type="ECO:0000313" key="3">
    <source>
        <dbReference type="Proteomes" id="UP000636010"/>
    </source>
</evidence>
<dbReference type="Proteomes" id="UP000636010">
    <property type="component" value="Unassembled WGS sequence"/>
</dbReference>
<organism evidence="2 3">
    <name type="scientific">Marivirga lumbricoides</name>
    <dbReference type="NCBI Taxonomy" id="1046115"/>
    <lineage>
        <taxon>Bacteria</taxon>
        <taxon>Pseudomonadati</taxon>
        <taxon>Bacteroidota</taxon>
        <taxon>Cytophagia</taxon>
        <taxon>Cytophagales</taxon>
        <taxon>Marivirgaceae</taxon>
        <taxon>Marivirga</taxon>
    </lineage>
</organism>
<proteinExistence type="predicted"/>
<gene>
    <name evidence="2" type="ORF">GCM10011506_14160</name>
</gene>
<feature type="compositionally biased region" description="Low complexity" evidence="1">
    <location>
        <begin position="190"/>
        <end position="203"/>
    </location>
</feature>
<feature type="compositionally biased region" description="Gly residues" evidence="1">
    <location>
        <begin position="157"/>
        <end position="167"/>
    </location>
</feature>
<feature type="compositionally biased region" description="Basic and acidic residues" evidence="1">
    <location>
        <begin position="168"/>
        <end position="184"/>
    </location>
</feature>
<reference evidence="3" key="1">
    <citation type="journal article" date="2019" name="Int. J. Syst. Evol. Microbiol.">
        <title>The Global Catalogue of Microorganisms (GCM) 10K type strain sequencing project: providing services to taxonomists for standard genome sequencing and annotation.</title>
        <authorList>
            <consortium name="The Broad Institute Genomics Platform"/>
            <consortium name="The Broad Institute Genome Sequencing Center for Infectious Disease"/>
            <person name="Wu L."/>
            <person name="Ma J."/>
        </authorList>
    </citation>
    <scope>NUCLEOTIDE SEQUENCE [LARGE SCALE GENOMIC DNA]</scope>
    <source>
        <strain evidence="3">CGMCC 1.10832</strain>
    </source>
</reference>
<keyword evidence="3" id="KW-1185">Reference proteome</keyword>
<protein>
    <recommendedName>
        <fullName evidence="4">Tail assembly chaperone</fullName>
    </recommendedName>
</protein>
<dbReference type="EMBL" id="BMEC01000004">
    <property type="protein sequence ID" value="GGC29928.1"/>
    <property type="molecule type" value="Genomic_DNA"/>
</dbReference>
<name>A0ABQ1LXX2_9BACT</name>
<feature type="region of interest" description="Disordered" evidence="1">
    <location>
        <begin position="141"/>
        <end position="210"/>
    </location>
</feature>
<evidence type="ECO:0000313" key="2">
    <source>
        <dbReference type="EMBL" id="GGC29928.1"/>
    </source>
</evidence>